<feature type="non-terminal residue" evidence="1">
    <location>
        <position position="1"/>
    </location>
</feature>
<dbReference type="AlphaFoldDB" id="A0ABD0JSS1"/>
<dbReference type="EMBL" id="JACVVK020000343">
    <property type="protein sequence ID" value="KAK7477689.1"/>
    <property type="molecule type" value="Genomic_DNA"/>
</dbReference>
<feature type="non-terminal residue" evidence="1">
    <location>
        <position position="63"/>
    </location>
</feature>
<organism evidence="1 2">
    <name type="scientific">Batillaria attramentaria</name>
    <dbReference type="NCBI Taxonomy" id="370345"/>
    <lineage>
        <taxon>Eukaryota</taxon>
        <taxon>Metazoa</taxon>
        <taxon>Spiralia</taxon>
        <taxon>Lophotrochozoa</taxon>
        <taxon>Mollusca</taxon>
        <taxon>Gastropoda</taxon>
        <taxon>Caenogastropoda</taxon>
        <taxon>Sorbeoconcha</taxon>
        <taxon>Cerithioidea</taxon>
        <taxon>Batillariidae</taxon>
        <taxon>Batillaria</taxon>
    </lineage>
</organism>
<protein>
    <submittedName>
        <fullName evidence="1">Uncharacterized protein</fullName>
    </submittedName>
</protein>
<comment type="caution">
    <text evidence="1">The sequence shown here is derived from an EMBL/GenBank/DDBJ whole genome shotgun (WGS) entry which is preliminary data.</text>
</comment>
<evidence type="ECO:0000313" key="2">
    <source>
        <dbReference type="Proteomes" id="UP001519460"/>
    </source>
</evidence>
<name>A0ABD0JSS1_9CAEN</name>
<sequence>HDLTVDLVGGEIRSAANYDNLLASGSVHAWRNCAKPADPVTSKVPYTALGRTAAVGEVHIGPP</sequence>
<keyword evidence="2" id="KW-1185">Reference proteome</keyword>
<dbReference type="Proteomes" id="UP001519460">
    <property type="component" value="Unassembled WGS sequence"/>
</dbReference>
<reference evidence="1 2" key="1">
    <citation type="journal article" date="2023" name="Sci. Data">
        <title>Genome assembly of the Korean intertidal mud-creeper Batillaria attramentaria.</title>
        <authorList>
            <person name="Patra A.K."/>
            <person name="Ho P.T."/>
            <person name="Jun S."/>
            <person name="Lee S.J."/>
            <person name="Kim Y."/>
            <person name="Won Y.J."/>
        </authorList>
    </citation>
    <scope>NUCLEOTIDE SEQUENCE [LARGE SCALE GENOMIC DNA]</scope>
    <source>
        <strain evidence="1">Wonlab-2016</strain>
    </source>
</reference>
<evidence type="ECO:0000313" key="1">
    <source>
        <dbReference type="EMBL" id="KAK7477689.1"/>
    </source>
</evidence>
<accession>A0ABD0JSS1</accession>
<proteinExistence type="predicted"/>
<gene>
    <name evidence="1" type="ORF">BaRGS_00031073</name>
</gene>